<evidence type="ECO:0000313" key="4">
    <source>
        <dbReference type="EMBL" id="MBK6006734.1"/>
    </source>
</evidence>
<reference evidence="4" key="1">
    <citation type="journal article" date="2012" name="J. Microbiol. Biotechnol.">
        <title>Ramlibacter ginsenosidimutans sp. nov., with ginsenoside-converting activity.</title>
        <authorList>
            <person name="Wang L."/>
            <person name="An D.S."/>
            <person name="Kim S.G."/>
            <person name="Jin F.X."/>
            <person name="Kim S.C."/>
            <person name="Lee S.T."/>
            <person name="Im W.T."/>
        </authorList>
    </citation>
    <scope>NUCLEOTIDE SEQUENCE</scope>
    <source>
        <strain evidence="4">KACC 17527</strain>
    </source>
</reference>
<dbReference type="RefSeq" id="WP_201170764.1">
    <property type="nucleotide sequence ID" value="NZ_JAEPWM010000004.1"/>
</dbReference>
<accession>A0A934TSH7</accession>
<evidence type="ECO:0000259" key="3">
    <source>
        <dbReference type="Pfam" id="PF21783"/>
    </source>
</evidence>
<dbReference type="InterPro" id="IPR011045">
    <property type="entry name" value="N2O_reductase_N"/>
</dbReference>
<dbReference type="InterPro" id="IPR022456">
    <property type="entry name" value="PQQ_b_propeller"/>
</dbReference>
<evidence type="ECO:0000256" key="1">
    <source>
        <dbReference type="ARBA" id="ARBA00022729"/>
    </source>
</evidence>
<organism evidence="4 5">
    <name type="scientific">Ramlibacter ginsenosidimutans</name>
    <dbReference type="NCBI Taxonomy" id="502333"/>
    <lineage>
        <taxon>Bacteria</taxon>
        <taxon>Pseudomonadati</taxon>
        <taxon>Pseudomonadota</taxon>
        <taxon>Betaproteobacteria</taxon>
        <taxon>Burkholderiales</taxon>
        <taxon>Comamonadaceae</taxon>
        <taxon>Ramlibacter</taxon>
    </lineage>
</organism>
<dbReference type="NCBIfam" id="TIGR02276">
    <property type="entry name" value="beta_rpt_yvtn"/>
    <property type="match status" value="3"/>
</dbReference>
<name>A0A934TSH7_9BURK</name>
<dbReference type="PANTHER" id="PTHR47197:SF3">
    <property type="entry name" value="DIHYDRO-HEME D1 DEHYDROGENASE"/>
    <property type="match status" value="1"/>
</dbReference>
<dbReference type="InterPro" id="IPR011964">
    <property type="entry name" value="YVTN_b-propeller_repeat"/>
</dbReference>
<evidence type="ECO:0000256" key="2">
    <source>
        <dbReference type="SAM" id="SignalP"/>
    </source>
</evidence>
<keyword evidence="1 2" id="KW-0732">Signal</keyword>
<dbReference type="Gene3D" id="2.130.10.10">
    <property type="entry name" value="YVTN repeat-like/Quinoprotein amine dehydrogenase"/>
    <property type="match status" value="2"/>
</dbReference>
<feature type="signal peptide" evidence="2">
    <location>
        <begin position="1"/>
        <end position="23"/>
    </location>
</feature>
<proteinExistence type="predicted"/>
<dbReference type="InterPro" id="IPR015943">
    <property type="entry name" value="WD40/YVTN_repeat-like_dom_sf"/>
</dbReference>
<dbReference type="NCBIfam" id="TIGR03866">
    <property type="entry name" value="PQQ_ABC_repeats"/>
    <property type="match status" value="1"/>
</dbReference>
<dbReference type="EMBL" id="JAEPWM010000004">
    <property type="protein sequence ID" value="MBK6006734.1"/>
    <property type="molecule type" value="Genomic_DNA"/>
</dbReference>
<evidence type="ECO:0000313" key="5">
    <source>
        <dbReference type="Proteomes" id="UP000630528"/>
    </source>
</evidence>
<keyword evidence="5" id="KW-1185">Reference proteome</keyword>
<dbReference type="Proteomes" id="UP000630528">
    <property type="component" value="Unassembled WGS sequence"/>
</dbReference>
<dbReference type="Pfam" id="PF21783">
    <property type="entry name" value="YNCE"/>
    <property type="match status" value="1"/>
</dbReference>
<gene>
    <name evidence="4" type="ORF">JJB11_11595</name>
</gene>
<dbReference type="InterPro" id="IPR048433">
    <property type="entry name" value="YNCE-like_beta-prop"/>
</dbReference>
<dbReference type="PANTHER" id="PTHR47197">
    <property type="entry name" value="PROTEIN NIRF"/>
    <property type="match status" value="1"/>
</dbReference>
<dbReference type="SUPFAM" id="SSF50974">
    <property type="entry name" value="Nitrous oxide reductase, N-terminal domain"/>
    <property type="match status" value="1"/>
</dbReference>
<feature type="chain" id="PRO_5038002657" evidence="2">
    <location>
        <begin position="24"/>
        <end position="324"/>
    </location>
</feature>
<reference evidence="4" key="2">
    <citation type="submission" date="2021-01" db="EMBL/GenBank/DDBJ databases">
        <authorList>
            <person name="Kang M."/>
        </authorList>
    </citation>
    <scope>NUCLEOTIDE SEQUENCE</scope>
    <source>
        <strain evidence="4">KACC 17527</strain>
    </source>
</reference>
<comment type="caution">
    <text evidence="4">The sequence shown here is derived from an EMBL/GenBank/DDBJ whole genome shotgun (WGS) entry which is preliminary data.</text>
</comment>
<sequence length="324" mass="34455">MRWRLECAALALALACLAGAAHAAVGGRLFVSSEKDNAIAIVDAAKLEVTASPVVCKRPRHMQLSPDRKLLYIACGNDQAVAVWDVAANKVVARLDVGEDPEMFDLSPDGRMLYASNEEDSALTAYDLAGRKKAFSVHVGGEPEGVKVSPDGKLVYVTSEVAGVVHVIDVAGRKIVKNIAVGKRPRRLLLVGGELWVTNELDGGVSLIRVADHTVQGRIDFLPPGMRSEDVTPVGMALSPDGKTAYVGLGRANHVAVVDTATHKVKGYVLVGRRAWGLAVSRDGSRLYVANGLSDDLTVVDTAAMKGIRTLRVGRVPHTVVVDE</sequence>
<dbReference type="AlphaFoldDB" id="A0A934TSH7"/>
<dbReference type="InterPro" id="IPR051200">
    <property type="entry name" value="Host-pathogen_enzymatic-act"/>
</dbReference>
<feature type="domain" description="YNCE-like beta-propeller" evidence="3">
    <location>
        <begin position="78"/>
        <end position="187"/>
    </location>
</feature>
<protein>
    <submittedName>
        <fullName evidence="4">PQQ-dependent catabolism-associated beta-propeller protein</fullName>
    </submittedName>
</protein>